<dbReference type="InterPro" id="IPR035680">
    <property type="entry name" value="Clx_II_MBL"/>
</dbReference>
<dbReference type="GO" id="GO:0046872">
    <property type="term" value="F:metal ion binding"/>
    <property type="evidence" value="ECO:0007669"/>
    <property type="project" value="UniProtKB-KW"/>
</dbReference>
<dbReference type="InterPro" id="IPR017782">
    <property type="entry name" value="Hydroxyacylglutathione_Hdrlase"/>
</dbReference>
<dbReference type="SUPFAM" id="SSF56281">
    <property type="entry name" value="Metallo-hydrolase/oxidoreductase"/>
    <property type="match status" value="1"/>
</dbReference>
<dbReference type="InterPro" id="IPR001279">
    <property type="entry name" value="Metallo-B-lactamas"/>
</dbReference>
<protein>
    <recommendedName>
        <fullName evidence="7">Hydroxyacylglutathione hydrolase</fullName>
        <ecNumber evidence="7">3.1.2.6</ecNumber>
    </recommendedName>
    <alternativeName>
        <fullName evidence="7">Glyoxalase II</fullName>
        <shortName evidence="7">Glx II</shortName>
    </alternativeName>
</protein>
<dbReference type="UniPathway" id="UPA00619">
    <property type="reaction ID" value="UER00676"/>
</dbReference>
<dbReference type="EC" id="3.1.2.6" evidence="7"/>
<dbReference type="OrthoDB" id="9802248at2"/>
<dbReference type="Proteomes" id="UP000184292">
    <property type="component" value="Unassembled WGS sequence"/>
</dbReference>
<reference evidence="9 10" key="1">
    <citation type="submission" date="2016-11" db="EMBL/GenBank/DDBJ databases">
        <authorList>
            <person name="Jaros S."/>
            <person name="Januszkiewicz K."/>
            <person name="Wedrychowicz H."/>
        </authorList>
    </citation>
    <scope>NUCLEOTIDE SEQUENCE [LARGE SCALE GENOMIC DNA]</scope>
    <source>
        <strain evidence="9 10">DSM 100565</strain>
    </source>
</reference>
<feature type="binding site" evidence="7">
    <location>
        <position position="114"/>
    </location>
    <ligand>
        <name>Zn(2+)</name>
        <dbReference type="ChEBI" id="CHEBI:29105"/>
        <label>1</label>
    </ligand>
</feature>
<dbReference type="CDD" id="cd07723">
    <property type="entry name" value="hydroxyacylglutathione_hydrolase_MBL-fold"/>
    <property type="match status" value="1"/>
</dbReference>
<dbReference type="HAMAP" id="MF_01374">
    <property type="entry name" value="Glyoxalase_2"/>
    <property type="match status" value="1"/>
</dbReference>
<dbReference type="NCBIfam" id="TIGR03413">
    <property type="entry name" value="GSH_gloB"/>
    <property type="match status" value="1"/>
</dbReference>
<dbReference type="PIRSF" id="PIRSF005457">
    <property type="entry name" value="Glx"/>
    <property type="match status" value="1"/>
</dbReference>
<dbReference type="InterPro" id="IPR036866">
    <property type="entry name" value="RibonucZ/Hydroxyglut_hydro"/>
</dbReference>
<dbReference type="AlphaFoldDB" id="A0A1M6BU88"/>
<proteinExistence type="inferred from homology"/>
<evidence type="ECO:0000256" key="4">
    <source>
        <dbReference type="ARBA" id="ARBA00022723"/>
    </source>
</evidence>
<evidence type="ECO:0000256" key="5">
    <source>
        <dbReference type="ARBA" id="ARBA00022801"/>
    </source>
</evidence>
<accession>A0A1M6BU88</accession>
<dbReference type="PANTHER" id="PTHR43705:SF1">
    <property type="entry name" value="HYDROXYACYLGLUTATHIONE HYDROLASE GLOB"/>
    <property type="match status" value="1"/>
</dbReference>
<comment type="subunit">
    <text evidence="7">Monomer.</text>
</comment>
<evidence type="ECO:0000256" key="2">
    <source>
        <dbReference type="ARBA" id="ARBA00004963"/>
    </source>
</evidence>
<evidence type="ECO:0000259" key="8">
    <source>
        <dbReference type="SMART" id="SM00849"/>
    </source>
</evidence>
<evidence type="ECO:0000313" key="10">
    <source>
        <dbReference type="Proteomes" id="UP000184292"/>
    </source>
</evidence>
<evidence type="ECO:0000256" key="7">
    <source>
        <dbReference type="HAMAP-Rule" id="MF_01374"/>
    </source>
</evidence>
<dbReference type="Gene3D" id="3.60.15.10">
    <property type="entry name" value="Ribonuclease Z/Hydroxyacylglutathione hydrolase-like"/>
    <property type="match status" value="1"/>
</dbReference>
<dbReference type="InterPro" id="IPR050110">
    <property type="entry name" value="Glyoxalase_II_hydrolase"/>
</dbReference>
<dbReference type="Pfam" id="PF16123">
    <property type="entry name" value="HAGH_C"/>
    <property type="match status" value="1"/>
</dbReference>
<comment type="similarity">
    <text evidence="3 7">Belongs to the metallo-beta-lactamase superfamily. Glyoxalase II family.</text>
</comment>
<evidence type="ECO:0000256" key="1">
    <source>
        <dbReference type="ARBA" id="ARBA00001623"/>
    </source>
</evidence>
<sequence length="256" mass="28324">MSFHVIPVPCLTDNYAYLLHDDLSRETALIDAPEAGPIMAELESRGWELTDIFLTHHHDDHVAGVEDLRRRYKPRVIGAAKDRHRLPTLDLAVSASDVEDTCGEDVHVLDVPGHTTGHVAFWLPGQQYLFSADSLMACGCGRLFEGDAAMMWASLKPLRDLPRETIVCSGHEYTETNTRFALGIEPGNADLKSRAEAVKSARAEGRATVPTSLAEEIATNPFLRVDRPELRAAMGMEGASDVEVFAEIRSRRDSFR</sequence>
<feature type="binding site" evidence="7">
    <location>
        <position position="60"/>
    </location>
    <ligand>
        <name>Zn(2+)</name>
        <dbReference type="ChEBI" id="CHEBI:29105"/>
        <label>2</label>
    </ligand>
</feature>
<dbReference type="PANTHER" id="PTHR43705">
    <property type="entry name" value="HYDROXYACYLGLUTATHIONE HYDROLASE"/>
    <property type="match status" value="1"/>
</dbReference>
<dbReference type="InterPro" id="IPR032282">
    <property type="entry name" value="HAGH_C"/>
</dbReference>
<name>A0A1M6BU88_9RHOB</name>
<dbReference type="Pfam" id="PF00753">
    <property type="entry name" value="Lactamase_B"/>
    <property type="match status" value="1"/>
</dbReference>
<feature type="domain" description="Metallo-beta-lactamase" evidence="8">
    <location>
        <begin position="13"/>
        <end position="171"/>
    </location>
</feature>
<gene>
    <name evidence="7" type="primary">gloB</name>
    <name evidence="9" type="ORF">SAMN05444417_0850</name>
</gene>
<evidence type="ECO:0000313" key="9">
    <source>
        <dbReference type="EMBL" id="SHI52251.1"/>
    </source>
</evidence>
<dbReference type="STRING" id="1447782.SAMN05444417_0850"/>
<dbReference type="GO" id="GO:0019243">
    <property type="term" value="P:methylglyoxal catabolic process to D-lactate via S-lactoyl-glutathione"/>
    <property type="evidence" value="ECO:0007669"/>
    <property type="project" value="UniProtKB-UniRule"/>
</dbReference>
<keyword evidence="6 7" id="KW-0862">Zinc</keyword>
<feature type="binding site" evidence="7">
    <location>
        <position position="58"/>
    </location>
    <ligand>
        <name>Zn(2+)</name>
        <dbReference type="ChEBI" id="CHEBI:29105"/>
        <label>1</label>
    </ligand>
</feature>
<keyword evidence="4 7" id="KW-0479">Metal-binding</keyword>
<feature type="binding site" evidence="7">
    <location>
        <position position="133"/>
    </location>
    <ligand>
        <name>Zn(2+)</name>
        <dbReference type="ChEBI" id="CHEBI:29105"/>
        <label>2</label>
    </ligand>
</feature>
<keyword evidence="5 7" id="KW-0378">Hydrolase</keyword>
<feature type="binding site" evidence="7">
    <location>
        <position position="61"/>
    </location>
    <ligand>
        <name>Zn(2+)</name>
        <dbReference type="ChEBI" id="CHEBI:29105"/>
        <label>2</label>
    </ligand>
</feature>
<dbReference type="SMART" id="SM00849">
    <property type="entry name" value="Lactamase_B"/>
    <property type="match status" value="1"/>
</dbReference>
<feature type="binding site" evidence="7">
    <location>
        <position position="133"/>
    </location>
    <ligand>
        <name>Zn(2+)</name>
        <dbReference type="ChEBI" id="CHEBI:29105"/>
        <label>1</label>
    </ligand>
</feature>
<feature type="binding site" evidence="7">
    <location>
        <position position="171"/>
    </location>
    <ligand>
        <name>Zn(2+)</name>
        <dbReference type="ChEBI" id="CHEBI:29105"/>
        <label>2</label>
    </ligand>
</feature>
<comment type="pathway">
    <text evidence="2 7">Secondary metabolite metabolism; methylglyoxal degradation; (R)-lactate from methylglyoxal: step 2/2.</text>
</comment>
<evidence type="ECO:0000256" key="3">
    <source>
        <dbReference type="ARBA" id="ARBA00006759"/>
    </source>
</evidence>
<evidence type="ECO:0000256" key="6">
    <source>
        <dbReference type="ARBA" id="ARBA00022833"/>
    </source>
</evidence>
<organism evidence="9 10">
    <name type="scientific">Wenxinia saemankumensis</name>
    <dbReference type="NCBI Taxonomy" id="1447782"/>
    <lineage>
        <taxon>Bacteria</taxon>
        <taxon>Pseudomonadati</taxon>
        <taxon>Pseudomonadota</taxon>
        <taxon>Alphaproteobacteria</taxon>
        <taxon>Rhodobacterales</taxon>
        <taxon>Roseobacteraceae</taxon>
        <taxon>Wenxinia</taxon>
    </lineage>
</organism>
<dbReference type="GO" id="GO:0004416">
    <property type="term" value="F:hydroxyacylglutathione hydrolase activity"/>
    <property type="evidence" value="ECO:0007669"/>
    <property type="project" value="UniProtKB-UniRule"/>
</dbReference>
<comment type="catalytic activity">
    <reaction evidence="1 7">
        <text>an S-(2-hydroxyacyl)glutathione + H2O = a 2-hydroxy carboxylate + glutathione + H(+)</text>
        <dbReference type="Rhea" id="RHEA:21864"/>
        <dbReference type="ChEBI" id="CHEBI:15377"/>
        <dbReference type="ChEBI" id="CHEBI:15378"/>
        <dbReference type="ChEBI" id="CHEBI:57925"/>
        <dbReference type="ChEBI" id="CHEBI:58896"/>
        <dbReference type="ChEBI" id="CHEBI:71261"/>
        <dbReference type="EC" id="3.1.2.6"/>
    </reaction>
</comment>
<feature type="binding site" evidence="7">
    <location>
        <position position="56"/>
    </location>
    <ligand>
        <name>Zn(2+)</name>
        <dbReference type="ChEBI" id="CHEBI:29105"/>
        <label>1</label>
    </ligand>
</feature>
<dbReference type="EMBL" id="FQYO01000002">
    <property type="protein sequence ID" value="SHI52251.1"/>
    <property type="molecule type" value="Genomic_DNA"/>
</dbReference>
<keyword evidence="10" id="KW-1185">Reference proteome</keyword>
<comment type="function">
    <text evidence="7">Thiolesterase that catalyzes the hydrolysis of S-D-lactoyl-glutathione to form glutathione and D-lactic acid.</text>
</comment>
<dbReference type="RefSeq" id="WP_073326593.1">
    <property type="nucleotide sequence ID" value="NZ_FQYO01000002.1"/>
</dbReference>
<comment type="cofactor">
    <cofactor evidence="7">
        <name>Zn(2+)</name>
        <dbReference type="ChEBI" id="CHEBI:29105"/>
    </cofactor>
    <text evidence="7">Binds 2 Zn(2+) ions per subunit.</text>
</comment>